<accession>B8HW90</accession>
<organism evidence="1">
    <name type="scientific">Cyanothece sp. (strain PCC 7425 / ATCC 29141)</name>
    <dbReference type="NCBI Taxonomy" id="395961"/>
    <lineage>
        <taxon>Bacteria</taxon>
        <taxon>Bacillati</taxon>
        <taxon>Cyanobacteriota</taxon>
        <taxon>Cyanophyceae</taxon>
        <taxon>Gomontiellales</taxon>
        <taxon>Cyanothecaceae</taxon>
        <taxon>Cyanothece</taxon>
    </lineage>
</organism>
<proteinExistence type="predicted"/>
<protein>
    <submittedName>
        <fullName evidence="1">Uncharacterized protein</fullName>
    </submittedName>
</protein>
<dbReference type="STRING" id="395961.Cyan7425_2311"/>
<dbReference type="EMBL" id="CP001344">
    <property type="protein sequence ID" value="ACL44669.1"/>
    <property type="molecule type" value="Genomic_DNA"/>
</dbReference>
<name>B8HW90_CYAP4</name>
<evidence type="ECO:0000313" key="1">
    <source>
        <dbReference type="EMBL" id="ACL44669.1"/>
    </source>
</evidence>
<dbReference type="KEGG" id="cyn:Cyan7425_2311"/>
<dbReference type="HOGENOM" id="CLU_2381376_0_0_3"/>
<sequence length="94" mass="10355">MSGFALALPSRLLDNLIILYPLPNITTAFCSLACLPEGIVCPQNSDFQAFCSACQAFYMESYLRENLNPGLSRTLPCLKLTCRDGVLDRPNSHV</sequence>
<reference evidence="1" key="1">
    <citation type="submission" date="2009-01" db="EMBL/GenBank/DDBJ databases">
        <title>Complete sequence of chromosome Cyanothece sp. PCC 7425.</title>
        <authorList>
            <consortium name="US DOE Joint Genome Institute"/>
            <person name="Lucas S."/>
            <person name="Copeland A."/>
            <person name="Lapidus A."/>
            <person name="Glavina del Rio T."/>
            <person name="Dalin E."/>
            <person name="Tice H."/>
            <person name="Bruce D."/>
            <person name="Goodwin L."/>
            <person name="Pitluck S."/>
            <person name="Sims D."/>
            <person name="Meineke L."/>
            <person name="Brettin T."/>
            <person name="Detter J.C."/>
            <person name="Han C."/>
            <person name="Larimer F."/>
            <person name="Land M."/>
            <person name="Hauser L."/>
            <person name="Kyrpides N."/>
            <person name="Ovchinnikova G."/>
            <person name="Liberton M."/>
            <person name="Stoeckel J."/>
            <person name="Banerjee A."/>
            <person name="Singh A."/>
            <person name="Page L."/>
            <person name="Sato H."/>
            <person name="Zhao L."/>
            <person name="Sherman L."/>
            <person name="Pakrasi H."/>
            <person name="Richardson P."/>
        </authorList>
    </citation>
    <scope>NUCLEOTIDE SEQUENCE</scope>
    <source>
        <strain evidence="1">PCC 7425</strain>
    </source>
</reference>
<dbReference type="AlphaFoldDB" id="B8HW90"/>
<gene>
    <name evidence="1" type="ordered locus">Cyan7425_2311</name>
</gene>